<evidence type="ECO:0000256" key="2">
    <source>
        <dbReference type="SAM" id="MobiDB-lite"/>
    </source>
</evidence>
<dbReference type="PROSITE" id="PS50119">
    <property type="entry name" value="ZF_BBOX"/>
    <property type="match status" value="5"/>
</dbReference>
<keyword evidence="6" id="KW-1185">Reference proteome</keyword>
<dbReference type="EMBL" id="CP111017">
    <property type="protein sequence ID" value="WAR08624.1"/>
    <property type="molecule type" value="Genomic_DNA"/>
</dbReference>
<evidence type="ECO:0000256" key="1">
    <source>
        <dbReference type="PROSITE-ProRule" id="PRU00024"/>
    </source>
</evidence>
<dbReference type="SUPFAM" id="SSF49265">
    <property type="entry name" value="Fibronectin type III"/>
    <property type="match status" value="1"/>
</dbReference>
<dbReference type="Pfam" id="PF22586">
    <property type="entry name" value="ANCHR-like_BBOX"/>
    <property type="match status" value="1"/>
</dbReference>
<feature type="domain" description="Fibronectin type-III" evidence="4">
    <location>
        <begin position="50"/>
        <end position="147"/>
    </location>
</feature>
<dbReference type="InterPro" id="IPR000315">
    <property type="entry name" value="Znf_B-box"/>
</dbReference>
<dbReference type="InterPro" id="IPR013783">
    <property type="entry name" value="Ig-like_fold"/>
</dbReference>
<dbReference type="CDD" id="cd19757">
    <property type="entry name" value="Bbox1"/>
    <property type="match status" value="4"/>
</dbReference>
<evidence type="ECO:0000259" key="4">
    <source>
        <dbReference type="PROSITE" id="PS50853"/>
    </source>
</evidence>
<dbReference type="SMART" id="SM00060">
    <property type="entry name" value="FN3"/>
    <property type="match status" value="2"/>
</dbReference>
<keyword evidence="1" id="KW-0862">Zinc</keyword>
<dbReference type="PROSITE" id="PS50853">
    <property type="entry name" value="FN3"/>
    <property type="match status" value="2"/>
</dbReference>
<keyword evidence="1" id="KW-0863">Zinc-finger</keyword>
<feature type="domain" description="B box-type" evidence="3">
    <location>
        <begin position="1002"/>
        <end position="1052"/>
    </location>
</feature>
<evidence type="ECO:0000259" key="3">
    <source>
        <dbReference type="PROSITE" id="PS50119"/>
    </source>
</evidence>
<dbReference type="PANTHER" id="PTHR32046">
    <property type="entry name" value="G DOMAIN-CONTAINING PROTEIN"/>
    <property type="match status" value="1"/>
</dbReference>
<dbReference type="PANTHER" id="PTHR32046:SF14">
    <property type="match status" value="1"/>
</dbReference>
<dbReference type="SMART" id="SM00336">
    <property type="entry name" value="BBOX"/>
    <property type="match status" value="6"/>
</dbReference>
<sequence>MVSEFRCLEAPRGAGATYFIGSFLVIKSVNRSGESVRNGKGNVLSRKSREPSQPQALEVTAESVLLAWEAPSDKRKGDVFEVRFTEISKESTTKRWVTVQNKFTTEYGEINGLKSNTSFQFFVRVVDEEGDEGPKSEPSDKIKTCESLGTKLIKTSKVLEKKPDYPTSYGISMNEVKEARTEQTQTRKFEIGRSNLILALRFKNNSGQLDVGRNYVRLLNGFCQVSTFQDSKQTVDPSKRKRDMLNKEEKTILVVGETGSGKSTLVDGMMNYILGVNFNDPFRFRVVTLEEEEKERCYNQALSQTEWITCYTINPDVGSRLSYTLNIIDTPGFGDTRGIVRDEKIVYQIRELFTNKEPKGVQTIDAVCFIVKAPDARLTSTKKYILLSIMSLFGKNIEHNICTLITFADGAEPMVCASLKESGLPFGRYFTFNNSALFAPNGNPDRYDMSSFFWNMSMMSFETFFKEMKTFKTESLQLTGDVLIERNRLQMVLKNLEPKIDAGLAKVSQINCEKIAFEKAANDMEINKTFTVTRNVSVQIKGPEKEFITFCTPCQFMCHEPCAFEDDEDKKSCSAMGGSGYCTVCPKRCFWRSHKNYVQSVFKTITKSVTETFEDIKAKYEQAAGAKLTQQQIIEQMGRDLKKLAAVIDGMIRECQECNTKLSEIALRPDPLTMTSHIELMMEAEKKIAKPGWENRIKVLEGFMKRAEIQKKVVHGSGDLKMESIEPDQSSAGDEIEIPFCEPCKESKRDVKASRYCKECDEYLCEECTDNHQTQKMTKGPRDMIQSMLLQKRNPEKTAQMFCPTCEEYLCNDCVETHKKMQMTKTHLPIPKEVVKEQSKQSDEVSIECEPCQLGNKRQRAKIYCHECNEYLCANCVILHKSTKITKQHVPEPIENLQKGPSSRKRFCNPCSDECQEEASMFCKACEEYLCETCVAYHRKQKATMDHTQSTDLSIGDTDEDKDILCDVCKITKTFSPLKTFAPTARSIFITKEHKIEDRKLSNAINCTVCQDAGCSSTAVTYCSDCIEYICEKCMDVHQRHKLMKYHLLVAMEEMSKTSCQTCEKFEEVAYCMNCEEMICWQCRTKHNNTKIFKNHELAPVTKGNCDETNLFCELCEERDIKEKASAFCLDCDRTLLCSKCVEKQKARRTTQSHNVVMDLEKLEEDKENKDEALSDQPEHTLYSRAQASPKRKEKNIQPGKPVSIEAESDFIVLSLDPPANFQDGNYYQVSMKDVDQNSKWKFYIKEFTTASGKIEDIKSNTKFIFRVRVVHEHGEGSYSPESDVIITFPSPASRIVDFSTKVDGQNPTTVGSPPVVAPKEKTIMLIGAIGTGKSTLVDGIVNYILGALSQTEWITRYTIFPEKGSMVSYCLNIIDTPGFGDTRGLQRDQEIVEQIRQPFSAKKPKGVCDIDAICFLIESPDARLTAVQSYIFQSIMSLFGNNIEGNICSLHTFADGIDPPVLAALKESNLPFGEYFIFNNSGLFARNVGHTSLAPMFWDMGIKSFQHFFSHLEQGKQKSLQLTRDVLDERFRLEQTVKNLQPQLYAGLLKVNQMKQEIAIIDRNKSTIKDNANFMYEVDETQQKKRELPVGQHVTNCTHCHFTCHENCGIPDDDERKVS</sequence>
<dbReference type="InterPro" id="IPR003961">
    <property type="entry name" value="FN3_dom"/>
</dbReference>
<dbReference type="InterPro" id="IPR006073">
    <property type="entry name" value="GTP-bd"/>
</dbReference>
<evidence type="ECO:0000313" key="6">
    <source>
        <dbReference type="Proteomes" id="UP001164746"/>
    </source>
</evidence>
<dbReference type="CDD" id="cd00063">
    <property type="entry name" value="FN3"/>
    <property type="match status" value="2"/>
</dbReference>
<feature type="domain" description="B box-type" evidence="3">
    <location>
        <begin position="844"/>
        <end position="894"/>
    </location>
</feature>
<feature type="domain" description="B box-type" evidence="3">
    <location>
        <begin position="736"/>
        <end position="774"/>
    </location>
</feature>
<feature type="domain" description="B box-type" evidence="3">
    <location>
        <begin position="1055"/>
        <end position="1101"/>
    </location>
</feature>
<dbReference type="PROSITE" id="PS00675">
    <property type="entry name" value="SIGMA54_INTERACT_1"/>
    <property type="match status" value="1"/>
</dbReference>
<dbReference type="Gene3D" id="3.40.50.300">
    <property type="entry name" value="P-loop containing nucleotide triphosphate hydrolases"/>
    <property type="match status" value="2"/>
</dbReference>
<dbReference type="InterPro" id="IPR036116">
    <property type="entry name" value="FN3_sf"/>
</dbReference>
<feature type="domain" description="Fibronectin type-III" evidence="4">
    <location>
        <begin position="1198"/>
        <end position="1291"/>
    </location>
</feature>
<keyword evidence="1" id="KW-0479">Metal-binding</keyword>
<protein>
    <submittedName>
        <fullName evidence="5">Uncharacterized protein</fullName>
    </submittedName>
</protein>
<dbReference type="SUPFAM" id="SSF52540">
    <property type="entry name" value="P-loop containing nucleoside triphosphate hydrolases"/>
    <property type="match status" value="2"/>
</dbReference>
<accession>A0ABY7EHI9</accession>
<gene>
    <name evidence="5" type="ORF">MAR_018582</name>
</gene>
<dbReference type="Gene3D" id="3.30.160.60">
    <property type="entry name" value="Classic Zinc Finger"/>
    <property type="match status" value="2"/>
</dbReference>
<proteinExistence type="predicted"/>
<organism evidence="5 6">
    <name type="scientific">Mya arenaria</name>
    <name type="common">Soft-shell clam</name>
    <dbReference type="NCBI Taxonomy" id="6604"/>
    <lineage>
        <taxon>Eukaryota</taxon>
        <taxon>Metazoa</taxon>
        <taxon>Spiralia</taxon>
        <taxon>Lophotrochozoa</taxon>
        <taxon>Mollusca</taxon>
        <taxon>Bivalvia</taxon>
        <taxon>Autobranchia</taxon>
        <taxon>Heteroconchia</taxon>
        <taxon>Euheterodonta</taxon>
        <taxon>Imparidentia</taxon>
        <taxon>Neoheterodontei</taxon>
        <taxon>Myida</taxon>
        <taxon>Myoidea</taxon>
        <taxon>Myidae</taxon>
        <taxon>Mya</taxon>
    </lineage>
</organism>
<feature type="domain" description="B box-type" evidence="3">
    <location>
        <begin position="903"/>
        <end position="947"/>
    </location>
</feature>
<feature type="region of interest" description="Disordered" evidence="2">
    <location>
        <begin position="33"/>
        <end position="54"/>
    </location>
</feature>
<dbReference type="InterPro" id="IPR027417">
    <property type="entry name" value="P-loop_NTPase"/>
</dbReference>
<dbReference type="InterPro" id="IPR025662">
    <property type="entry name" value="Sigma_54_int_dom_ATP-bd_1"/>
</dbReference>
<dbReference type="Pfam" id="PF00041">
    <property type="entry name" value="fn3"/>
    <property type="match status" value="1"/>
</dbReference>
<evidence type="ECO:0000313" key="5">
    <source>
        <dbReference type="EMBL" id="WAR08624.1"/>
    </source>
</evidence>
<dbReference type="Pfam" id="PF01926">
    <property type="entry name" value="MMR_HSR1"/>
    <property type="match status" value="1"/>
</dbReference>
<name>A0ABY7EHI9_MYAAR</name>
<feature type="compositionally biased region" description="Basic and acidic residues" evidence="2">
    <location>
        <begin position="1161"/>
        <end position="1179"/>
    </location>
</feature>
<dbReference type="Gene3D" id="2.60.40.10">
    <property type="entry name" value="Immunoglobulins"/>
    <property type="match status" value="2"/>
</dbReference>
<feature type="region of interest" description="Disordered" evidence="2">
    <location>
        <begin position="1161"/>
        <end position="1200"/>
    </location>
</feature>
<dbReference type="Proteomes" id="UP001164746">
    <property type="component" value="Chromosome 6"/>
</dbReference>
<reference evidence="5" key="1">
    <citation type="submission" date="2022-11" db="EMBL/GenBank/DDBJ databases">
        <title>Centuries of genome instability and evolution in soft-shell clam transmissible cancer (bioRxiv).</title>
        <authorList>
            <person name="Hart S.F.M."/>
            <person name="Yonemitsu M.A."/>
            <person name="Giersch R.M."/>
            <person name="Beal B.F."/>
            <person name="Arriagada G."/>
            <person name="Davis B.W."/>
            <person name="Ostrander E.A."/>
            <person name="Goff S.P."/>
            <person name="Metzger M.J."/>
        </authorList>
    </citation>
    <scope>NUCLEOTIDE SEQUENCE</scope>
    <source>
        <strain evidence="5">MELC-2E11</strain>
        <tissue evidence="5">Siphon/mantle</tissue>
    </source>
</reference>